<accession>A0A3G1S279</accession>
<feature type="region of interest" description="Disordered" evidence="1">
    <location>
        <begin position="187"/>
        <end position="224"/>
    </location>
</feature>
<dbReference type="AlphaFoldDB" id="A0A3G1S279"/>
<dbReference type="Pfam" id="PF04969">
    <property type="entry name" value="CS"/>
    <property type="match status" value="1"/>
</dbReference>
<evidence type="ECO:0000259" key="2">
    <source>
        <dbReference type="PROSITE" id="PS51203"/>
    </source>
</evidence>
<evidence type="ECO:0000256" key="1">
    <source>
        <dbReference type="SAM" id="MobiDB-lite"/>
    </source>
</evidence>
<feature type="region of interest" description="Disordered" evidence="1">
    <location>
        <begin position="1"/>
        <end position="23"/>
    </location>
</feature>
<feature type="domain" description="CS" evidence="2">
    <location>
        <begin position="86"/>
        <end position="188"/>
    </location>
</feature>
<dbReference type="PROSITE" id="PS51203">
    <property type="entry name" value="CS"/>
    <property type="match status" value="1"/>
</dbReference>
<organism evidence="3">
    <name type="scientific">Phytomonas sp</name>
    <dbReference type="NCBI Taxonomy" id="28007"/>
    <lineage>
        <taxon>Eukaryota</taxon>
        <taxon>Discoba</taxon>
        <taxon>Euglenozoa</taxon>
        <taxon>Kinetoplastea</taxon>
        <taxon>Metakinetoplastina</taxon>
        <taxon>Trypanosomatida</taxon>
        <taxon>Trypanosomatidae</taxon>
        <taxon>Phytomonas</taxon>
    </lineage>
</organism>
<feature type="non-terminal residue" evidence="3">
    <location>
        <position position="224"/>
    </location>
</feature>
<dbReference type="InterPro" id="IPR008978">
    <property type="entry name" value="HSP20-like_chaperone"/>
</dbReference>
<dbReference type="Gene3D" id="2.60.40.790">
    <property type="match status" value="1"/>
</dbReference>
<sequence length="224" mass="24909">MSEPVSVGEEAVVLDETKPSTVNKTDRLNKTEYTTDVSPTKNSSYYYWHSHEKERAKVGDVAPMLTPVLISRGEMADTPVHVPLHKTVKKYQWCDEGLKTVSVYVQVADEAGEELDEDSVKVEIFSKSVRVSFSTQIVASAAQNYKQLHLSLAKKVNPKASSYRIKSSKKEITLKLMKAQDGTWFDLVGTPASDSDDEEDGVNADLTEDGKTKESEEDMANRAE</sequence>
<name>A0A3G1S279_9TRYP</name>
<evidence type="ECO:0000313" key="3">
    <source>
        <dbReference type="EMBL" id="AXL07940.1"/>
    </source>
</evidence>
<dbReference type="InterPro" id="IPR007052">
    <property type="entry name" value="CS_dom"/>
</dbReference>
<dbReference type="SUPFAM" id="SSF49764">
    <property type="entry name" value="HSP20-like chaperones"/>
    <property type="match status" value="1"/>
</dbReference>
<protein>
    <submittedName>
        <fullName evidence="3">ACD-like protein</fullName>
    </submittedName>
</protein>
<reference evidence="3" key="1">
    <citation type="journal article" date="2018" name="PLoS ONE">
        <title>Genome-wide identification of evolutionarily conserved Small Heat-Shock and eight other proteins bearing ?-crystallin domain-like in kinetoplastid protists.</title>
        <authorList>
            <person name="Costa-Martins A.G."/>
            <person name="Lima L."/>
            <person name="Alves J.M."/>
            <person name="Serrano M.G."/>
            <person name="Buck G.A."/>
            <person name="Camargo E.P."/>
            <person name="Teixeira M.M."/>
        </authorList>
    </citation>
    <scope>NUCLEOTIDE SEQUENCE</scope>
    <source>
        <strain evidence="3">HF955201.1_1869</strain>
    </source>
</reference>
<gene>
    <name evidence="3" type="primary">ACD</name>
</gene>
<feature type="compositionally biased region" description="Basic and acidic residues" evidence="1">
    <location>
        <begin position="208"/>
        <end position="224"/>
    </location>
</feature>
<proteinExistence type="predicted"/>
<dbReference type="EMBL" id="MH422174">
    <property type="protein sequence ID" value="AXL07940.1"/>
    <property type="molecule type" value="Genomic_DNA"/>
</dbReference>